<gene>
    <name evidence="1" type="ORF">UFOPK2646_00968</name>
    <name evidence="2" type="ORF">UFOPK3227_00885</name>
    <name evidence="3" type="ORF">UFOPK3937_01135</name>
    <name evidence="4" type="ORF">UFOPK4265_00868</name>
    <name evidence="5" type="ORF">UFOPK4401_00247</name>
</gene>
<evidence type="ECO:0000313" key="1">
    <source>
        <dbReference type="EMBL" id="CAB4710891.1"/>
    </source>
</evidence>
<reference evidence="1" key="1">
    <citation type="submission" date="2020-05" db="EMBL/GenBank/DDBJ databases">
        <authorList>
            <person name="Chiriac C."/>
            <person name="Salcher M."/>
            <person name="Ghai R."/>
            <person name="Kavagutti S V."/>
        </authorList>
    </citation>
    <scope>NUCLEOTIDE SEQUENCE</scope>
</reference>
<dbReference type="AlphaFoldDB" id="A0A6J6QGF4"/>
<dbReference type="EMBL" id="CAFBQK010000109">
    <property type="protein sequence ID" value="CAB5053201.1"/>
    <property type="molecule type" value="Genomic_DNA"/>
</dbReference>
<sequence length="248" mass="28194">MSMLSRIYSVLGRFDMEIHRKVRDKYPIELTNFERDCLSKAKPITMTPAQRFSAIALSMRYLRENRISGDVVECGVWAGGSIGAAALLGAADTEPRHYWLFDTFEGMTRPSINDTQEARKTYEKTRNESTEGSSWCEVNEKQVRDNLVAIGVDLDLCTFITGDVLNTLLSSVLPKKIALLRLDTDWYESTRVELEILFPRLVSGGILIIDDYGHWDGARKAVDEYFMKREIKPLLIPIDYAGRICIKA</sequence>
<dbReference type="Gene3D" id="3.40.50.150">
    <property type="entry name" value="Vaccinia Virus protein VP39"/>
    <property type="match status" value="1"/>
</dbReference>
<dbReference type="Pfam" id="PF05711">
    <property type="entry name" value="TylF"/>
    <property type="match status" value="1"/>
</dbReference>
<evidence type="ECO:0000313" key="5">
    <source>
        <dbReference type="EMBL" id="CAB5071949.1"/>
    </source>
</evidence>
<evidence type="ECO:0000313" key="2">
    <source>
        <dbReference type="EMBL" id="CAB4837859.1"/>
    </source>
</evidence>
<dbReference type="InterPro" id="IPR008884">
    <property type="entry name" value="TylF_MeTrfase"/>
</dbReference>
<dbReference type="EMBL" id="CAFAHD010000115">
    <property type="protein sequence ID" value="CAB4837859.1"/>
    <property type="molecule type" value="Genomic_DNA"/>
</dbReference>
<protein>
    <submittedName>
        <fullName evidence="1">Unannotated protein</fullName>
    </submittedName>
</protein>
<evidence type="ECO:0000313" key="4">
    <source>
        <dbReference type="EMBL" id="CAB5053201.1"/>
    </source>
</evidence>
<organism evidence="1">
    <name type="scientific">freshwater metagenome</name>
    <dbReference type="NCBI Taxonomy" id="449393"/>
    <lineage>
        <taxon>unclassified sequences</taxon>
        <taxon>metagenomes</taxon>
        <taxon>ecological metagenomes</taxon>
    </lineage>
</organism>
<proteinExistence type="predicted"/>
<evidence type="ECO:0000313" key="3">
    <source>
        <dbReference type="EMBL" id="CAB4987908.1"/>
    </source>
</evidence>
<dbReference type="PANTHER" id="PTHR40036:SF1">
    <property type="entry name" value="MACROCIN O-METHYLTRANSFERASE"/>
    <property type="match status" value="1"/>
</dbReference>
<dbReference type="PANTHER" id="PTHR40036">
    <property type="entry name" value="MACROCIN O-METHYLTRANSFERASE"/>
    <property type="match status" value="1"/>
</dbReference>
<dbReference type="InterPro" id="IPR029063">
    <property type="entry name" value="SAM-dependent_MTases_sf"/>
</dbReference>
<accession>A0A6J6QGF4</accession>
<dbReference type="EMBL" id="CAFBRB010000013">
    <property type="protein sequence ID" value="CAB5071949.1"/>
    <property type="molecule type" value="Genomic_DNA"/>
</dbReference>
<dbReference type="EMBL" id="CAFBOJ010000146">
    <property type="protein sequence ID" value="CAB4987908.1"/>
    <property type="molecule type" value="Genomic_DNA"/>
</dbReference>
<name>A0A6J6QGF4_9ZZZZ</name>
<dbReference type="EMBL" id="CAEZYB010000119">
    <property type="protein sequence ID" value="CAB4710891.1"/>
    <property type="molecule type" value="Genomic_DNA"/>
</dbReference>
<dbReference type="SUPFAM" id="SSF53335">
    <property type="entry name" value="S-adenosyl-L-methionine-dependent methyltransferases"/>
    <property type="match status" value="1"/>
</dbReference>